<keyword evidence="2" id="KW-1185">Reference proteome</keyword>
<accession>A0AAW1X2X7</accession>
<comment type="caution">
    <text evidence="1">The sequence shown here is derived from an EMBL/GenBank/DDBJ whole genome shotgun (WGS) entry which is preliminary data.</text>
</comment>
<organism evidence="1 2">
    <name type="scientific">Rubus argutus</name>
    <name type="common">Southern blackberry</name>
    <dbReference type="NCBI Taxonomy" id="59490"/>
    <lineage>
        <taxon>Eukaryota</taxon>
        <taxon>Viridiplantae</taxon>
        <taxon>Streptophyta</taxon>
        <taxon>Embryophyta</taxon>
        <taxon>Tracheophyta</taxon>
        <taxon>Spermatophyta</taxon>
        <taxon>Magnoliopsida</taxon>
        <taxon>eudicotyledons</taxon>
        <taxon>Gunneridae</taxon>
        <taxon>Pentapetalae</taxon>
        <taxon>rosids</taxon>
        <taxon>fabids</taxon>
        <taxon>Rosales</taxon>
        <taxon>Rosaceae</taxon>
        <taxon>Rosoideae</taxon>
        <taxon>Rosoideae incertae sedis</taxon>
        <taxon>Rubus</taxon>
    </lineage>
</organism>
<dbReference type="Proteomes" id="UP001457282">
    <property type="component" value="Unassembled WGS sequence"/>
</dbReference>
<dbReference type="AlphaFoldDB" id="A0AAW1X2X7"/>
<proteinExistence type="predicted"/>
<reference evidence="1 2" key="1">
    <citation type="journal article" date="2023" name="G3 (Bethesda)">
        <title>A chromosome-length genome assembly and annotation of blackberry (Rubus argutus, cv. 'Hillquist').</title>
        <authorList>
            <person name="Bruna T."/>
            <person name="Aryal R."/>
            <person name="Dudchenko O."/>
            <person name="Sargent D.J."/>
            <person name="Mead D."/>
            <person name="Buti M."/>
            <person name="Cavallini A."/>
            <person name="Hytonen T."/>
            <person name="Andres J."/>
            <person name="Pham M."/>
            <person name="Weisz D."/>
            <person name="Mascagni F."/>
            <person name="Usai G."/>
            <person name="Natali L."/>
            <person name="Bassil N."/>
            <person name="Fernandez G.E."/>
            <person name="Lomsadze A."/>
            <person name="Armour M."/>
            <person name="Olukolu B."/>
            <person name="Poorten T."/>
            <person name="Britton C."/>
            <person name="Davik J."/>
            <person name="Ashrafi H."/>
            <person name="Aiden E.L."/>
            <person name="Borodovsky M."/>
            <person name="Worthington M."/>
        </authorList>
    </citation>
    <scope>NUCLEOTIDE SEQUENCE [LARGE SCALE GENOMIC DNA]</scope>
    <source>
        <strain evidence="1">PI 553951</strain>
    </source>
</reference>
<evidence type="ECO:0000313" key="1">
    <source>
        <dbReference type="EMBL" id="KAK9931310.1"/>
    </source>
</evidence>
<protein>
    <submittedName>
        <fullName evidence="1">Uncharacterized protein</fullName>
    </submittedName>
</protein>
<dbReference type="EMBL" id="JBEDUW010000004">
    <property type="protein sequence ID" value="KAK9931310.1"/>
    <property type="molecule type" value="Genomic_DNA"/>
</dbReference>
<gene>
    <name evidence="1" type="ORF">M0R45_018589</name>
</gene>
<name>A0AAW1X2X7_RUBAR</name>
<evidence type="ECO:0000313" key="2">
    <source>
        <dbReference type="Proteomes" id="UP001457282"/>
    </source>
</evidence>
<sequence>MYIYIVKKTKEEKTSETRNGAAGLASSLRSFSILIIEERPVGSGYSHHSALPPNILTEKKIYRQRKQKTPHALYSRHVLYIGSGHNVRYNRACGTPNAVLLRK</sequence>